<organism evidence="1 2">
    <name type="scientific">Brevundimonas nasdae</name>
    <dbReference type="NCBI Taxonomy" id="172043"/>
    <lineage>
        <taxon>Bacteria</taxon>
        <taxon>Pseudomonadati</taxon>
        <taxon>Pseudomonadota</taxon>
        <taxon>Alphaproteobacteria</taxon>
        <taxon>Caulobacterales</taxon>
        <taxon>Caulobacteraceae</taxon>
        <taxon>Brevundimonas</taxon>
    </lineage>
</organism>
<comment type="caution">
    <text evidence="1">The sequence shown here is derived from an EMBL/GenBank/DDBJ whole genome shotgun (WGS) entry which is preliminary data.</text>
</comment>
<proteinExistence type="predicted"/>
<protein>
    <submittedName>
        <fullName evidence="1">Uncharacterized protein</fullName>
    </submittedName>
</protein>
<dbReference type="Proteomes" id="UP000031166">
    <property type="component" value="Unassembled WGS sequence"/>
</dbReference>
<reference evidence="1 2" key="1">
    <citation type="submission" date="2014-12" db="EMBL/GenBank/DDBJ databases">
        <title>Genome sequencing of Brevundimonas nasdae TPW30.</title>
        <authorList>
            <person name="Tan P.W."/>
            <person name="Chan K.-G."/>
        </authorList>
    </citation>
    <scope>NUCLEOTIDE SEQUENCE [LARGE SCALE GENOMIC DNA]</scope>
    <source>
        <strain evidence="1 2">TPW30</strain>
    </source>
</reference>
<sequence length="87" mass="9776">MILSTASGDFPIPADVARQLPNVPALPDTTAADARLQIEDFRHWLDASPEHAIDYERLRRWHLVQEELAAQAKAENRPFVVSDDGLE</sequence>
<accession>A0A0B4CKH3</accession>
<dbReference type="AlphaFoldDB" id="A0A0B4CKH3"/>
<evidence type="ECO:0000313" key="2">
    <source>
        <dbReference type="Proteomes" id="UP000031166"/>
    </source>
</evidence>
<name>A0A0B4CKH3_9CAUL</name>
<evidence type="ECO:0000313" key="1">
    <source>
        <dbReference type="EMBL" id="KIC57007.1"/>
    </source>
</evidence>
<dbReference type="RefSeq" id="WP_039246564.1">
    <property type="nucleotide sequence ID" value="NZ_CP119180.1"/>
</dbReference>
<gene>
    <name evidence="1" type="ORF">RM53_10450</name>
</gene>
<dbReference type="EMBL" id="JWSY01000018">
    <property type="protein sequence ID" value="KIC57007.1"/>
    <property type="molecule type" value="Genomic_DNA"/>
</dbReference>